<keyword evidence="3 12" id="KW-0645">Protease</keyword>
<comment type="similarity">
    <text evidence="2">Belongs to the peptidase A1 family.</text>
</comment>
<dbReference type="InterPro" id="IPR032861">
    <property type="entry name" value="TAXi_N"/>
</dbReference>
<dbReference type="PROSITE" id="PS51767">
    <property type="entry name" value="PEPTIDASE_A1"/>
    <property type="match status" value="1"/>
</dbReference>
<comment type="subcellular location">
    <subcellularLocation>
        <location evidence="1">Membrane</location>
    </subcellularLocation>
</comment>
<keyword evidence="7 10" id="KW-1133">Transmembrane helix</keyword>
<keyword evidence="13" id="KW-1185">Reference proteome</keyword>
<evidence type="ECO:0000256" key="9">
    <source>
        <dbReference type="PIRSR" id="PIRSR601461-1"/>
    </source>
</evidence>
<dbReference type="OrthoDB" id="2747330at2759"/>
<dbReference type="SUPFAM" id="SSF50630">
    <property type="entry name" value="Acid proteases"/>
    <property type="match status" value="1"/>
</dbReference>
<dbReference type="OMA" id="THYAEIY"/>
<dbReference type="RefSeq" id="XP_024585567.1">
    <property type="nucleotide sequence ID" value="XM_024720361.1"/>
</dbReference>
<accession>A0A0P1B4G0</accession>
<keyword evidence="8 10" id="KW-0472">Membrane</keyword>
<keyword evidence="4 10" id="KW-0812">Transmembrane</keyword>
<dbReference type="GO" id="GO:0004190">
    <property type="term" value="F:aspartic-type endopeptidase activity"/>
    <property type="evidence" value="ECO:0007669"/>
    <property type="project" value="InterPro"/>
</dbReference>
<organism evidence="12 13">
    <name type="scientific">Plasmopara halstedii</name>
    <name type="common">Downy mildew of sunflower</name>
    <dbReference type="NCBI Taxonomy" id="4781"/>
    <lineage>
        <taxon>Eukaryota</taxon>
        <taxon>Sar</taxon>
        <taxon>Stramenopiles</taxon>
        <taxon>Oomycota</taxon>
        <taxon>Peronosporomycetes</taxon>
        <taxon>Peronosporales</taxon>
        <taxon>Peronosporaceae</taxon>
        <taxon>Plasmopara</taxon>
    </lineage>
</organism>
<dbReference type="EMBL" id="CCYD01003042">
    <property type="protein sequence ID" value="CEG49198.1"/>
    <property type="molecule type" value="Genomic_DNA"/>
</dbReference>
<evidence type="ECO:0000256" key="4">
    <source>
        <dbReference type="ARBA" id="ARBA00022692"/>
    </source>
</evidence>
<dbReference type="InterPro" id="IPR001461">
    <property type="entry name" value="Aspartic_peptidase_A1"/>
</dbReference>
<keyword evidence="6" id="KW-0378">Hydrolase</keyword>
<evidence type="ECO:0000256" key="1">
    <source>
        <dbReference type="ARBA" id="ARBA00004370"/>
    </source>
</evidence>
<dbReference type="Pfam" id="PF14541">
    <property type="entry name" value="TAXi_C"/>
    <property type="match status" value="1"/>
</dbReference>
<feature type="active site" evidence="9">
    <location>
        <position position="119"/>
    </location>
</feature>
<dbReference type="GO" id="GO:0006508">
    <property type="term" value="P:proteolysis"/>
    <property type="evidence" value="ECO:0007669"/>
    <property type="project" value="UniProtKB-KW"/>
</dbReference>
<dbReference type="Proteomes" id="UP000054928">
    <property type="component" value="Unassembled WGS sequence"/>
</dbReference>
<keyword evidence="5" id="KW-0732">Signal</keyword>
<proteinExistence type="inferred from homology"/>
<dbReference type="InterPro" id="IPR033121">
    <property type="entry name" value="PEPTIDASE_A1"/>
</dbReference>
<evidence type="ECO:0000313" key="13">
    <source>
        <dbReference type="Proteomes" id="UP000054928"/>
    </source>
</evidence>
<evidence type="ECO:0000256" key="5">
    <source>
        <dbReference type="ARBA" id="ARBA00022729"/>
    </source>
</evidence>
<dbReference type="PANTHER" id="PTHR13683:SF375">
    <property type="entry name" value="PEPTIDASE A1 DOMAIN-CONTAINING PROTEIN"/>
    <property type="match status" value="1"/>
</dbReference>
<feature type="domain" description="Peptidase A1" evidence="11">
    <location>
        <begin position="101"/>
        <end position="443"/>
    </location>
</feature>
<evidence type="ECO:0000256" key="6">
    <source>
        <dbReference type="ARBA" id="ARBA00022801"/>
    </source>
</evidence>
<name>A0A0P1B4G0_PLAHL</name>
<evidence type="ECO:0000313" key="12">
    <source>
        <dbReference type="EMBL" id="CEG49198.1"/>
    </source>
</evidence>
<dbReference type="AlphaFoldDB" id="A0A0P1B4G0"/>
<reference evidence="13" key="1">
    <citation type="submission" date="2014-09" db="EMBL/GenBank/DDBJ databases">
        <authorList>
            <person name="Sharma Rahul"/>
            <person name="Thines Marco"/>
        </authorList>
    </citation>
    <scope>NUCLEOTIDE SEQUENCE [LARGE SCALE GENOMIC DNA]</scope>
</reference>
<dbReference type="PANTHER" id="PTHR13683">
    <property type="entry name" value="ASPARTYL PROTEASES"/>
    <property type="match status" value="1"/>
</dbReference>
<evidence type="ECO:0000259" key="11">
    <source>
        <dbReference type="PROSITE" id="PS51767"/>
    </source>
</evidence>
<dbReference type="GeneID" id="36402029"/>
<dbReference type="InterPro" id="IPR021109">
    <property type="entry name" value="Peptidase_aspartic_dom_sf"/>
</dbReference>
<evidence type="ECO:0000256" key="2">
    <source>
        <dbReference type="ARBA" id="ARBA00007447"/>
    </source>
</evidence>
<feature type="active site" evidence="9">
    <location>
        <position position="327"/>
    </location>
</feature>
<dbReference type="Gene3D" id="2.40.70.10">
    <property type="entry name" value="Acid Proteases"/>
    <property type="match status" value="2"/>
</dbReference>
<dbReference type="GO" id="GO:0016020">
    <property type="term" value="C:membrane"/>
    <property type="evidence" value="ECO:0007669"/>
    <property type="project" value="UniProtKB-SubCell"/>
</dbReference>
<dbReference type="STRING" id="4781.A0A0P1B4G0"/>
<dbReference type="Pfam" id="PF14543">
    <property type="entry name" value="TAXi_N"/>
    <property type="match status" value="1"/>
</dbReference>
<dbReference type="PRINTS" id="PR00792">
    <property type="entry name" value="PEPSIN"/>
</dbReference>
<feature type="transmembrane region" description="Helical" evidence="10">
    <location>
        <begin position="530"/>
        <end position="552"/>
    </location>
</feature>
<protein>
    <submittedName>
        <fullName evidence="12">Aspartyl protease</fullName>
    </submittedName>
</protein>
<evidence type="ECO:0000256" key="3">
    <source>
        <dbReference type="ARBA" id="ARBA00022670"/>
    </source>
</evidence>
<dbReference type="InterPro" id="IPR032799">
    <property type="entry name" value="TAXi_C"/>
</dbReference>
<evidence type="ECO:0000256" key="7">
    <source>
        <dbReference type="ARBA" id="ARBA00022989"/>
    </source>
</evidence>
<evidence type="ECO:0000256" key="8">
    <source>
        <dbReference type="ARBA" id="ARBA00023136"/>
    </source>
</evidence>
<evidence type="ECO:0000256" key="10">
    <source>
        <dbReference type="SAM" id="Phobius"/>
    </source>
</evidence>
<sequence>MTLRTSQCVASNVKWKALLTLLTAGICRERFAFVNGGDLMVKIPFFQQQEKTTRTHSVRLAHQQVRAHRRAETEATSGNENIPLGLLALSESQLGVGLGTHYAEIYLGIPPQRASVILDTGSHYTALPCSSCHECGTHTDGLFNVSRSTTAKYIKCHEYQTCRSCENDRCIISQSYVEGSMWQAEMVEELVWVGGYSSSNDAMEGLLKTFGFLYPLGCQTKETGLFITQKENGIMGLGRHPSSILTYMVKAGRVSRNLFTLCFTLDGGELVFGGVDYSHHISDVGYTPLLHDKSYYYPVYVKDIRIDGRSIGIDTATLNSGSGVIVDSGTTDTFFDANGNRRFIKAFEIIAGREYSNKDMKLSLDELAALPVISIILSGMQGDGTDDVQLDVPAARYLTPSNKKGSYYGNIHFSERSGGVIGASVMVGFDVIFDTDKKRIGFAESNCGKISANLSSTTIPLVLNTTNQSVVPTGLNVSQQPSFDEISSTGSSDDTINDVNSTISINALDDIDVSNGTAASTHGSTTSLKVGAFLVEILVISLVGMALAVLVWTKWRTRSWSRIPNATTTLRSHVETQLDDDDTKSLLPLEHPLSPRSRASRKAIPTTFTIDFLESKDTCEYLEGQKDIGTLKCQETLNLT</sequence>